<proteinExistence type="inferred from homology"/>
<evidence type="ECO:0000256" key="3">
    <source>
        <dbReference type="ARBA" id="ARBA00022598"/>
    </source>
</evidence>
<evidence type="ECO:0000256" key="9">
    <source>
        <dbReference type="RuleBase" id="RU363036"/>
    </source>
</evidence>
<dbReference type="Pfam" id="PF00579">
    <property type="entry name" value="tRNA-synt_1b"/>
    <property type="match status" value="1"/>
</dbReference>
<dbReference type="GO" id="GO:0006436">
    <property type="term" value="P:tryptophanyl-tRNA aminoacylation"/>
    <property type="evidence" value="ECO:0007669"/>
    <property type="project" value="UniProtKB-UniRule"/>
</dbReference>
<keyword evidence="5 9" id="KW-0067">ATP-binding</keyword>
<evidence type="ECO:0000256" key="2">
    <source>
        <dbReference type="ARBA" id="ARBA00013161"/>
    </source>
</evidence>
<dbReference type="InterPro" id="IPR050203">
    <property type="entry name" value="Trp-tRNA_synthetase"/>
</dbReference>
<dbReference type="Gene3D" id="1.10.240.10">
    <property type="entry name" value="Tyrosyl-Transfer RNA Synthetase"/>
    <property type="match status" value="1"/>
</dbReference>
<evidence type="ECO:0000313" key="11">
    <source>
        <dbReference type="Proteomes" id="UP001170651"/>
    </source>
</evidence>
<dbReference type="SUPFAM" id="SSF52374">
    <property type="entry name" value="Nucleotidylyl transferase"/>
    <property type="match status" value="1"/>
</dbReference>
<dbReference type="AlphaFoldDB" id="A0A9K3WSX5"/>
<sequence>MISQSLAKNKIIITGIKPSGDLTLGNWLGIIQPLVLLQKKFAEQYEFYFFIADLHALTTFDKKFDLKQIIRNMAAILLSSGLSLSKTTFFLQSDVFAHTYLSYILECNTYLGELNRMIQFKEKKKKNSSNVRVSLLTYPILMASDILLYDADIVVVGKDQKQHLELTRDLAIRFNSFYGDIFKIPEFLKIGYTINSLTHPDKKMSKSFFLDKEKDKGCIFLLEDLNNIRTKIMQAVTDDIGEIKYNPEKQPGISNLLKIYAGLNGIEISQAESLFVNYSYKEFKIKLASLILEKIKIIQDNFKNLINNEILEKTFANGALKANEISRQKINKIRKILGIKYSI</sequence>
<evidence type="ECO:0000256" key="7">
    <source>
        <dbReference type="ARBA" id="ARBA00023146"/>
    </source>
</evidence>
<evidence type="ECO:0000256" key="4">
    <source>
        <dbReference type="ARBA" id="ARBA00022741"/>
    </source>
</evidence>
<dbReference type="NCBIfam" id="TIGR00233">
    <property type="entry name" value="trpS"/>
    <property type="match status" value="1"/>
</dbReference>
<dbReference type="PRINTS" id="PR01039">
    <property type="entry name" value="TRNASYNTHTRP"/>
</dbReference>
<dbReference type="InterPro" id="IPR014729">
    <property type="entry name" value="Rossmann-like_a/b/a_fold"/>
</dbReference>
<dbReference type="PANTHER" id="PTHR43766">
    <property type="entry name" value="TRYPTOPHAN--TRNA LIGASE, MITOCHONDRIAL"/>
    <property type="match status" value="1"/>
</dbReference>
<dbReference type="EMBL" id="JAOSIW010000001">
    <property type="protein sequence ID" value="MDO8054326.1"/>
    <property type="molecule type" value="Genomic_DNA"/>
</dbReference>
<evidence type="ECO:0000256" key="5">
    <source>
        <dbReference type="ARBA" id="ARBA00022840"/>
    </source>
</evidence>
<accession>A0A9K3WSX5</accession>
<keyword evidence="3 9" id="KW-0436">Ligase</keyword>
<gene>
    <name evidence="10" type="primary">trpS</name>
    <name evidence="10" type="ORF">OC696_00350</name>
</gene>
<dbReference type="GO" id="GO:0005829">
    <property type="term" value="C:cytosol"/>
    <property type="evidence" value="ECO:0007669"/>
    <property type="project" value="TreeGrafter"/>
</dbReference>
<dbReference type="Proteomes" id="UP001170651">
    <property type="component" value="Unassembled WGS sequence"/>
</dbReference>
<dbReference type="RefSeq" id="WP_213680259.1">
    <property type="nucleotide sequence ID" value="NZ_JALQCT010000002.1"/>
</dbReference>
<dbReference type="GO" id="GO:0004830">
    <property type="term" value="F:tryptophan-tRNA ligase activity"/>
    <property type="evidence" value="ECO:0007669"/>
    <property type="project" value="UniProtKB-UniRule"/>
</dbReference>
<dbReference type="CDD" id="cd00806">
    <property type="entry name" value="TrpRS_core"/>
    <property type="match status" value="1"/>
</dbReference>
<dbReference type="Gene3D" id="3.40.50.620">
    <property type="entry name" value="HUPs"/>
    <property type="match status" value="1"/>
</dbReference>
<dbReference type="InterPro" id="IPR002306">
    <property type="entry name" value="Trp-tRNA-ligase"/>
</dbReference>
<protein>
    <recommendedName>
        <fullName evidence="2 8">Tryptophan--tRNA ligase</fullName>
        <ecNumber evidence="2 8">6.1.1.2</ecNumber>
    </recommendedName>
</protein>
<reference evidence="10 11" key="1">
    <citation type="journal article" date="2023" name="Int. J. Syst. Evol. Microbiol.">
        <title>The observation of taxonomic boundaries for the 16SrII and 16SrXXV phytoplasmas using genome-based delimitation.</title>
        <authorList>
            <person name="Rodrigues Jardim B."/>
            <person name="Tran-Nguyen L.T.T."/>
            <person name="Gambley C."/>
            <person name="Al-Sadi A.M."/>
            <person name="Al-Subhi A.M."/>
            <person name="Foissac X."/>
            <person name="Salar P."/>
            <person name="Cai H."/>
            <person name="Yang J.Y."/>
            <person name="Davis R."/>
            <person name="Jones L."/>
            <person name="Rodoni B."/>
            <person name="Constable F.E."/>
        </authorList>
    </citation>
    <scope>NUCLEOTIDE SEQUENCE [LARGE SCALE GENOMIC DNA]</scope>
    <source>
        <strain evidence="10">BAWM-OMN-P26</strain>
    </source>
</reference>
<evidence type="ECO:0000313" key="10">
    <source>
        <dbReference type="EMBL" id="MDO8054326.1"/>
    </source>
</evidence>
<keyword evidence="11" id="KW-1185">Reference proteome</keyword>
<organism evidence="10 11">
    <name type="scientific">Candidatus Phytoplasma australasiaticum subsp. australasiaticum</name>
    <dbReference type="NCBI Taxonomy" id="2832407"/>
    <lineage>
        <taxon>Bacteria</taxon>
        <taxon>Bacillati</taxon>
        <taxon>Mycoplasmatota</taxon>
        <taxon>Mollicutes</taxon>
        <taxon>Acholeplasmatales</taxon>
        <taxon>Acholeplasmataceae</taxon>
        <taxon>Candidatus Phytoplasma</taxon>
        <taxon>16SrII (Peanut WB group)</taxon>
        <taxon>Candidatus Phytoplasma australasiaticum</taxon>
    </lineage>
</organism>
<evidence type="ECO:0000256" key="6">
    <source>
        <dbReference type="ARBA" id="ARBA00022917"/>
    </source>
</evidence>
<dbReference type="GO" id="GO:0005524">
    <property type="term" value="F:ATP binding"/>
    <property type="evidence" value="ECO:0007669"/>
    <property type="project" value="UniProtKB-KW"/>
</dbReference>
<keyword evidence="4 9" id="KW-0547">Nucleotide-binding</keyword>
<dbReference type="PANTHER" id="PTHR43766:SF1">
    <property type="entry name" value="TRYPTOPHAN--TRNA LIGASE, MITOCHONDRIAL"/>
    <property type="match status" value="1"/>
</dbReference>
<name>A0A9K3WSX5_9MOLU</name>
<keyword evidence="6 9" id="KW-0648">Protein biosynthesis</keyword>
<comment type="caution">
    <text evidence="10">The sequence shown here is derived from an EMBL/GenBank/DDBJ whole genome shotgun (WGS) entry which is preliminary data.</text>
</comment>
<dbReference type="InterPro" id="IPR002305">
    <property type="entry name" value="aa-tRNA-synth_Ic"/>
</dbReference>
<evidence type="ECO:0000256" key="1">
    <source>
        <dbReference type="ARBA" id="ARBA00005594"/>
    </source>
</evidence>
<comment type="similarity">
    <text evidence="1 9">Belongs to the class-I aminoacyl-tRNA synthetase family.</text>
</comment>
<keyword evidence="7 9" id="KW-0030">Aminoacyl-tRNA synthetase</keyword>
<evidence type="ECO:0000256" key="8">
    <source>
        <dbReference type="NCBIfam" id="TIGR00233"/>
    </source>
</evidence>
<dbReference type="EC" id="6.1.1.2" evidence="2 8"/>